<protein>
    <submittedName>
        <fullName evidence="9">FtsX-like permease family protein</fullName>
    </submittedName>
</protein>
<feature type="transmembrane region" description="Helical" evidence="7">
    <location>
        <begin position="757"/>
        <end position="777"/>
    </location>
</feature>
<dbReference type="Proteomes" id="UP000320390">
    <property type="component" value="Chromosome"/>
</dbReference>
<evidence type="ECO:0000259" key="8">
    <source>
        <dbReference type="Pfam" id="PF02687"/>
    </source>
</evidence>
<organism evidence="9 10">
    <name type="scientific">Saltatorellus ferox</name>
    <dbReference type="NCBI Taxonomy" id="2528018"/>
    <lineage>
        <taxon>Bacteria</taxon>
        <taxon>Pseudomonadati</taxon>
        <taxon>Planctomycetota</taxon>
        <taxon>Planctomycetia</taxon>
        <taxon>Planctomycetia incertae sedis</taxon>
        <taxon>Saltatorellus</taxon>
    </lineage>
</organism>
<dbReference type="AlphaFoldDB" id="A0A518ENQ2"/>
<feature type="transmembrane region" description="Helical" evidence="7">
    <location>
        <begin position="710"/>
        <end position="737"/>
    </location>
</feature>
<keyword evidence="3" id="KW-1003">Cell membrane</keyword>
<name>A0A518ENQ2_9BACT</name>
<comment type="subcellular location">
    <subcellularLocation>
        <location evidence="1">Cell membrane</location>
        <topology evidence="1">Multi-pass membrane protein</topology>
    </subcellularLocation>
</comment>
<reference evidence="9 10" key="1">
    <citation type="submission" date="2019-02" db="EMBL/GenBank/DDBJ databases">
        <title>Deep-cultivation of Planctomycetes and their phenomic and genomic characterization uncovers novel biology.</title>
        <authorList>
            <person name="Wiegand S."/>
            <person name="Jogler M."/>
            <person name="Boedeker C."/>
            <person name="Pinto D."/>
            <person name="Vollmers J."/>
            <person name="Rivas-Marin E."/>
            <person name="Kohn T."/>
            <person name="Peeters S.H."/>
            <person name="Heuer A."/>
            <person name="Rast P."/>
            <person name="Oberbeckmann S."/>
            <person name="Bunk B."/>
            <person name="Jeske O."/>
            <person name="Meyerdierks A."/>
            <person name="Storesund J.E."/>
            <person name="Kallscheuer N."/>
            <person name="Luecker S."/>
            <person name="Lage O.M."/>
            <person name="Pohl T."/>
            <person name="Merkel B.J."/>
            <person name="Hornburger P."/>
            <person name="Mueller R.-W."/>
            <person name="Bruemmer F."/>
            <person name="Labrenz M."/>
            <person name="Spormann A.M."/>
            <person name="Op den Camp H."/>
            <person name="Overmann J."/>
            <person name="Amann R."/>
            <person name="Jetten M.S.M."/>
            <person name="Mascher T."/>
            <person name="Medema M.H."/>
            <person name="Devos D.P."/>
            <person name="Kaster A.-K."/>
            <person name="Ovreas L."/>
            <person name="Rohde M."/>
            <person name="Galperin M.Y."/>
            <person name="Jogler C."/>
        </authorList>
    </citation>
    <scope>NUCLEOTIDE SEQUENCE [LARGE SCALE GENOMIC DNA]</scope>
    <source>
        <strain evidence="9 10">Poly30</strain>
    </source>
</reference>
<comment type="similarity">
    <text evidence="2">Belongs to the ABC-4 integral membrane protein family. LolC/E subfamily.</text>
</comment>
<keyword evidence="5 7" id="KW-1133">Transmembrane helix</keyword>
<feature type="transmembrane region" description="Helical" evidence="7">
    <location>
        <begin position="664"/>
        <end position="689"/>
    </location>
</feature>
<keyword evidence="6 7" id="KW-0472">Membrane</keyword>
<accession>A0A518ENQ2</accession>
<evidence type="ECO:0000256" key="1">
    <source>
        <dbReference type="ARBA" id="ARBA00004651"/>
    </source>
</evidence>
<feature type="transmembrane region" description="Helical" evidence="7">
    <location>
        <begin position="275"/>
        <end position="297"/>
    </location>
</feature>
<dbReference type="PANTHER" id="PTHR30489">
    <property type="entry name" value="LIPOPROTEIN-RELEASING SYSTEM TRANSMEMBRANE PROTEIN LOLE"/>
    <property type="match status" value="1"/>
</dbReference>
<evidence type="ECO:0000256" key="5">
    <source>
        <dbReference type="ARBA" id="ARBA00022989"/>
    </source>
</evidence>
<dbReference type="RefSeq" id="WP_145195236.1">
    <property type="nucleotide sequence ID" value="NZ_CP036434.1"/>
</dbReference>
<dbReference type="Pfam" id="PF02687">
    <property type="entry name" value="FtsX"/>
    <property type="match status" value="2"/>
</dbReference>
<dbReference type="GO" id="GO:0098797">
    <property type="term" value="C:plasma membrane protein complex"/>
    <property type="evidence" value="ECO:0007669"/>
    <property type="project" value="TreeGrafter"/>
</dbReference>
<feature type="domain" description="ABC3 transporter permease C-terminal" evidence="8">
    <location>
        <begin position="668"/>
        <end position="781"/>
    </location>
</feature>
<gene>
    <name evidence="9" type="ORF">Poly30_12080</name>
</gene>
<dbReference type="GO" id="GO:0044874">
    <property type="term" value="P:lipoprotein localization to outer membrane"/>
    <property type="evidence" value="ECO:0007669"/>
    <property type="project" value="TreeGrafter"/>
</dbReference>
<keyword evidence="4 7" id="KW-0812">Transmembrane</keyword>
<evidence type="ECO:0000256" key="4">
    <source>
        <dbReference type="ARBA" id="ARBA00022692"/>
    </source>
</evidence>
<dbReference type="OrthoDB" id="5137249at2"/>
<keyword evidence="10" id="KW-1185">Reference proteome</keyword>
<dbReference type="InterPro" id="IPR003838">
    <property type="entry name" value="ABC3_permease_C"/>
</dbReference>
<evidence type="ECO:0000256" key="3">
    <source>
        <dbReference type="ARBA" id="ARBA00022475"/>
    </source>
</evidence>
<feature type="transmembrane region" description="Helical" evidence="7">
    <location>
        <begin position="20"/>
        <end position="41"/>
    </location>
</feature>
<proteinExistence type="inferred from homology"/>
<sequence length="794" mass="85680">MSPKPLRPKALQRKLLRDLWGLRGQLLAIALVVASGVATFLTMRGSLDSLSLAMETFYEEQRFADVFCQLERAPKRAAEELARIPGVQHLETRVVAAITLEVPGSSAAISGRLVSLPESSSGLLNVPYVLRGRLPEPGRTDEVTVHDAFARAHGLQPGDSLTVIVNERRVGFRIVGTAMSPEYVVTVAPGAVVPDDKLFGILWAREAVVASSFNMEGAFNDVSMSVQGSDSIEGVLAAVDRVLDRYGSLGAIQRSEQVSHWVLLNELDGLRSMAAVLPSTFMAVALFLFAVVIGRMIRGARAEVAVLKAFGYSDVSVGLHYGSLVLTVALLATFGGVVAGGWMESSMVGLYARNFRFPDLHAVLRPALVLQAVCIALSAGLLGAARALMGVMALPPAEAMHEPAPLAYRPTFLERIGLARRLPITWRIILRNVERQPGRSFLGVLGAASGGALLLSGLALQDSIGTVLSLQFDVLQHEDVSVTLGGPRGINAVEELRRLPGVRNVEGYRMVPARIRSGVRSRRVLIEGLPTRSTLRPLVDDHGRALPFEREGLAITETLATALGVAPGDSVQIELLDGRRGTRREVIGQVFPSFVGLGARMPLESLTKWTGDAPSINGAHLVVDEDQRLQLMRTLIQLPLVAGVGSKVDAMRQFNEMSAENMRFMAFFLVMFASILTGGVVYNNARIALAERGREWASMRVLGYERSEISVILLGELWLLTLVSLPISMGLGYLLAWGTLASVGSEMYSLPLVLHPSSYAMSILVVVAASVAAGLLVRRRLDTLHLIEVLKTRA</sequence>
<evidence type="ECO:0000313" key="9">
    <source>
        <dbReference type="EMBL" id="QDV05707.1"/>
    </source>
</evidence>
<evidence type="ECO:0000256" key="2">
    <source>
        <dbReference type="ARBA" id="ARBA00005236"/>
    </source>
</evidence>
<evidence type="ECO:0000256" key="7">
    <source>
        <dbReference type="SAM" id="Phobius"/>
    </source>
</evidence>
<dbReference type="InterPro" id="IPR051447">
    <property type="entry name" value="Lipoprotein-release_system"/>
</dbReference>
<feature type="transmembrane region" description="Helical" evidence="7">
    <location>
        <begin position="318"/>
        <end position="343"/>
    </location>
</feature>
<evidence type="ECO:0000313" key="10">
    <source>
        <dbReference type="Proteomes" id="UP000320390"/>
    </source>
</evidence>
<feature type="domain" description="ABC3 transporter permease C-terminal" evidence="8">
    <location>
        <begin position="277"/>
        <end position="393"/>
    </location>
</feature>
<dbReference type="PANTHER" id="PTHR30489:SF0">
    <property type="entry name" value="LIPOPROTEIN-RELEASING SYSTEM TRANSMEMBRANE PROTEIN LOLE"/>
    <property type="match status" value="1"/>
</dbReference>
<dbReference type="EMBL" id="CP036434">
    <property type="protein sequence ID" value="QDV05707.1"/>
    <property type="molecule type" value="Genomic_DNA"/>
</dbReference>
<feature type="transmembrane region" description="Helical" evidence="7">
    <location>
        <begin position="363"/>
        <end position="385"/>
    </location>
</feature>
<feature type="transmembrane region" description="Helical" evidence="7">
    <location>
        <begin position="441"/>
        <end position="460"/>
    </location>
</feature>
<evidence type="ECO:0000256" key="6">
    <source>
        <dbReference type="ARBA" id="ARBA00023136"/>
    </source>
</evidence>